<reference evidence="1" key="1">
    <citation type="submission" date="2022-10" db="EMBL/GenBank/DDBJ databases">
        <title>Genome Sequence of Xylaria curta.</title>
        <authorList>
            <person name="Buettner E."/>
        </authorList>
    </citation>
    <scope>NUCLEOTIDE SEQUENCE</scope>
    <source>
        <strain evidence="1">Babe10</strain>
    </source>
</reference>
<keyword evidence="2" id="KW-1185">Reference proteome</keyword>
<dbReference type="Proteomes" id="UP001143856">
    <property type="component" value="Unassembled WGS sequence"/>
</dbReference>
<gene>
    <name evidence="1" type="ORF">NUW58_g5240</name>
</gene>
<name>A0ACC1P3U5_9PEZI</name>
<proteinExistence type="predicted"/>
<comment type="caution">
    <text evidence="1">The sequence shown here is derived from an EMBL/GenBank/DDBJ whole genome shotgun (WGS) entry which is preliminary data.</text>
</comment>
<accession>A0ACC1P3U5</accession>
<evidence type="ECO:0000313" key="1">
    <source>
        <dbReference type="EMBL" id="KAJ2986001.1"/>
    </source>
</evidence>
<sequence length="89" mass="10530">MATYYHDRHHKDGYQLAHHLGRDLQHSHRPTRYIINEGKLVMDERSFENRNRSSNSRSNTIVYNAPGSTMWIEHRPDTMTSSLWMIAGF</sequence>
<dbReference type="EMBL" id="JAPDGR010001012">
    <property type="protein sequence ID" value="KAJ2986001.1"/>
    <property type="molecule type" value="Genomic_DNA"/>
</dbReference>
<evidence type="ECO:0000313" key="2">
    <source>
        <dbReference type="Proteomes" id="UP001143856"/>
    </source>
</evidence>
<protein>
    <submittedName>
        <fullName evidence="1">Uncharacterized protein</fullName>
    </submittedName>
</protein>
<organism evidence="1 2">
    <name type="scientific">Xylaria curta</name>
    <dbReference type="NCBI Taxonomy" id="42375"/>
    <lineage>
        <taxon>Eukaryota</taxon>
        <taxon>Fungi</taxon>
        <taxon>Dikarya</taxon>
        <taxon>Ascomycota</taxon>
        <taxon>Pezizomycotina</taxon>
        <taxon>Sordariomycetes</taxon>
        <taxon>Xylariomycetidae</taxon>
        <taxon>Xylariales</taxon>
        <taxon>Xylariaceae</taxon>
        <taxon>Xylaria</taxon>
    </lineage>
</organism>